<dbReference type="GO" id="GO:0016787">
    <property type="term" value="F:hydrolase activity"/>
    <property type="evidence" value="ECO:0007669"/>
    <property type="project" value="UniProtKB-KW"/>
</dbReference>
<feature type="domain" description="Helicase C-terminal" evidence="6">
    <location>
        <begin position="809"/>
        <end position="967"/>
    </location>
</feature>
<dbReference type="CDD" id="cd17998">
    <property type="entry name" value="DEXHc_SMARCAD1"/>
    <property type="match status" value="1"/>
</dbReference>
<gene>
    <name evidence="7" type="primary">FUN30</name>
    <name evidence="7" type="ORF">GLX27_004530</name>
</gene>
<dbReference type="EMBL" id="CP046240">
    <property type="protein sequence ID" value="WFD49845.1"/>
    <property type="molecule type" value="Genomic_DNA"/>
</dbReference>
<dbReference type="InterPro" id="IPR000330">
    <property type="entry name" value="SNF2_N"/>
</dbReference>
<evidence type="ECO:0000256" key="2">
    <source>
        <dbReference type="ARBA" id="ARBA00022801"/>
    </source>
</evidence>
<dbReference type="Pfam" id="PF00176">
    <property type="entry name" value="SNF2-rel_dom"/>
    <property type="match status" value="1"/>
</dbReference>
<dbReference type="CDD" id="cd18793">
    <property type="entry name" value="SF2_C_SNF"/>
    <property type="match status" value="1"/>
</dbReference>
<dbReference type="InterPro" id="IPR001650">
    <property type="entry name" value="Helicase_C-like"/>
</dbReference>
<dbReference type="Gene3D" id="3.40.50.300">
    <property type="entry name" value="P-loop containing nucleotide triphosphate hydrolases"/>
    <property type="match status" value="1"/>
</dbReference>
<dbReference type="GO" id="GO:0003678">
    <property type="term" value="F:DNA helicase activity"/>
    <property type="evidence" value="ECO:0007669"/>
    <property type="project" value="UniProtKB-EC"/>
</dbReference>
<dbReference type="PANTHER" id="PTHR10799">
    <property type="entry name" value="SNF2/RAD54 HELICASE FAMILY"/>
    <property type="match status" value="1"/>
</dbReference>
<dbReference type="SUPFAM" id="SSF52540">
    <property type="entry name" value="P-loop containing nucleoside triphosphate hydrolases"/>
    <property type="match status" value="2"/>
</dbReference>
<dbReference type="SMART" id="SM00490">
    <property type="entry name" value="HELICc"/>
    <property type="match status" value="1"/>
</dbReference>
<evidence type="ECO:0000313" key="7">
    <source>
        <dbReference type="EMBL" id="WFD49845.1"/>
    </source>
</evidence>
<dbReference type="InterPro" id="IPR027417">
    <property type="entry name" value="P-loop_NTPase"/>
</dbReference>
<keyword evidence="7" id="KW-0347">Helicase</keyword>
<feature type="domain" description="Helicase ATP-binding" evidence="5">
    <location>
        <begin position="453"/>
        <end position="620"/>
    </location>
</feature>
<feature type="compositionally biased region" description="Basic and acidic residues" evidence="4">
    <location>
        <begin position="136"/>
        <end position="147"/>
    </location>
</feature>
<feature type="compositionally biased region" description="Basic residues" evidence="4">
    <location>
        <begin position="261"/>
        <end position="270"/>
    </location>
</feature>
<evidence type="ECO:0000259" key="6">
    <source>
        <dbReference type="PROSITE" id="PS51194"/>
    </source>
</evidence>
<dbReference type="InterPro" id="IPR038718">
    <property type="entry name" value="SNF2-like_sf"/>
</dbReference>
<feature type="compositionally biased region" description="Low complexity" evidence="4">
    <location>
        <begin position="1"/>
        <end position="15"/>
    </location>
</feature>
<sequence length="990" mass="109727">MRSSCTATRIRVSSSRSRRCSRSYTTRMSCRTVRSSTGHRRVRSRRASSTLSSSPSRSSSSSSSRTATRRRRRSSVHRTYRPSARARGIKSTRRASVVFNLLCVRMSGSAHDPVVLAPDSSPTRAAPSDAPANKKTRTDDDMFRRSLEAYQYRAPGSDAPPAPGADAPGAAPAPPARPSSYTPSDSIVQIKATRLARLFSSYSVEQCVEVLRASNYDLGVAIEKLRPKTVAPPPAPVPAPTPAPPPAPVHAPAPAPAARPPPKRPAKRKSRVMDDSDSDASVEFDGDSSDDEAAVDMDARQQYEQTLALGWFNKCDANSMVDSINCTPEQARTILSLRPFASVDDVYERLGDKSAKGVSPRLFANCVELMAGYMEVDDVLAKCEAVGAELDAAMRSWQTTADAGEDSLGAVNLSEVKRDGAVDDEYYLHEQPSNLAEGITLKDYQLLGVSWLHLLYRKQISCILADEMGLGKTAQVIAFLAHLKQQGPRRGPHLIIVPSSVLENWSRELQHFCPALRVEVYYGSQAERRELRMDLRERSDYDVMLTTYDMATAGDDHKFLRKCGFDVCVYDEGHMLKNRRSQKYEKLMKIAARWRLLLTGTPLQNNLQELISLLSFILPEYFVSAEDALAAIFKAKPGAGTSPLSQQRVMRAKRMMRPFVLRRRKDKVLLGLTKKTERVEYCELTDAQRALYQDALQRTKSALAEADDAPAKGAKKASARDTSNVLMDLRKAANHPLLFRRLYTEKRIAALARDYMREPEHAEENLTHLKEDFAINTDAELSLLARSWKATQKHVLPPEEWMNSGKVQALKRVIDEARANGDRILVFSQFTSMLDILCVCLEHLGVPYVGFTGQTNVGDRQHIVDRFTNDTSIPVFLLSTRAGGLGINLVAANWVVLFDQDFNPQNDKQATDRCYRIGQTKPVTVVKLISRGTIDEDILALADRKLELAEQVSGEGKDAEGNAEAVESEIKGRIASSLLAQVRDRADAKP</sequence>
<dbReference type="EC" id="3.6.4.12" evidence="7"/>
<evidence type="ECO:0000313" key="8">
    <source>
        <dbReference type="Proteomes" id="UP000818624"/>
    </source>
</evidence>
<evidence type="ECO:0000259" key="5">
    <source>
        <dbReference type="PROSITE" id="PS51192"/>
    </source>
</evidence>
<proteinExistence type="predicted"/>
<dbReference type="InterPro" id="IPR049730">
    <property type="entry name" value="SNF2/RAD54-like_C"/>
</dbReference>
<keyword evidence="1" id="KW-0547">Nucleotide-binding</keyword>
<dbReference type="SMART" id="SM00487">
    <property type="entry name" value="DEXDc"/>
    <property type="match status" value="1"/>
</dbReference>
<feature type="region of interest" description="Disordered" evidence="4">
    <location>
        <begin position="114"/>
        <end position="184"/>
    </location>
</feature>
<accession>A0ABY8EZY2</accession>
<organism evidence="7 8">
    <name type="scientific">Malassezia furfur</name>
    <name type="common">Pityriasis versicolor infection agent</name>
    <name type="synonym">Pityrosporum furfur</name>
    <dbReference type="NCBI Taxonomy" id="55194"/>
    <lineage>
        <taxon>Eukaryota</taxon>
        <taxon>Fungi</taxon>
        <taxon>Dikarya</taxon>
        <taxon>Basidiomycota</taxon>
        <taxon>Ustilaginomycotina</taxon>
        <taxon>Malasseziomycetes</taxon>
        <taxon>Malasseziales</taxon>
        <taxon>Malasseziaceae</taxon>
        <taxon>Malassezia</taxon>
    </lineage>
</organism>
<dbReference type="InterPro" id="IPR014001">
    <property type="entry name" value="Helicase_ATP-bd"/>
</dbReference>
<keyword evidence="2 7" id="KW-0378">Hydrolase</keyword>
<reference evidence="7 8" key="1">
    <citation type="journal article" date="2020" name="Elife">
        <title>Loss of centromere function drives karyotype evolution in closely related Malassezia species.</title>
        <authorList>
            <person name="Sankaranarayanan S.R."/>
            <person name="Ianiri G."/>
            <person name="Coelho M.A."/>
            <person name="Reza M.H."/>
            <person name="Thimmappa B.C."/>
            <person name="Ganguly P."/>
            <person name="Vadnala R.N."/>
            <person name="Sun S."/>
            <person name="Siddharthan R."/>
            <person name="Tellgren-Roth C."/>
            <person name="Dawson T.L."/>
            <person name="Heitman J."/>
            <person name="Sanyal K."/>
        </authorList>
    </citation>
    <scope>NUCLEOTIDE SEQUENCE [LARGE SCALE GENOMIC DNA]</scope>
    <source>
        <strain evidence="7">CBS14141</strain>
    </source>
</reference>
<dbReference type="PROSITE" id="PS51194">
    <property type="entry name" value="HELICASE_CTER"/>
    <property type="match status" value="1"/>
</dbReference>
<feature type="compositionally biased region" description="Basic residues" evidence="4">
    <location>
        <begin position="67"/>
        <end position="80"/>
    </location>
</feature>
<name>A0ABY8EZY2_MALFU</name>
<feature type="compositionally biased region" description="Basic residues" evidence="4">
    <location>
        <begin position="37"/>
        <end position="46"/>
    </location>
</feature>
<evidence type="ECO:0000256" key="4">
    <source>
        <dbReference type="SAM" id="MobiDB-lite"/>
    </source>
</evidence>
<feature type="region of interest" description="Disordered" evidence="4">
    <location>
        <begin position="1"/>
        <end position="90"/>
    </location>
</feature>
<dbReference type="Gene3D" id="3.40.50.10810">
    <property type="entry name" value="Tandem AAA-ATPase domain"/>
    <property type="match status" value="1"/>
</dbReference>
<evidence type="ECO:0000256" key="1">
    <source>
        <dbReference type="ARBA" id="ARBA00022741"/>
    </source>
</evidence>
<feature type="compositionally biased region" description="Pro residues" evidence="4">
    <location>
        <begin position="231"/>
        <end position="260"/>
    </location>
</feature>
<dbReference type="PROSITE" id="PS51192">
    <property type="entry name" value="HELICASE_ATP_BIND_1"/>
    <property type="match status" value="1"/>
</dbReference>
<feature type="compositionally biased region" description="Acidic residues" evidence="4">
    <location>
        <begin position="275"/>
        <end position="290"/>
    </location>
</feature>
<keyword evidence="8" id="KW-1185">Reference proteome</keyword>
<keyword evidence="3" id="KW-0067">ATP-binding</keyword>
<dbReference type="Pfam" id="PF00271">
    <property type="entry name" value="Helicase_C"/>
    <property type="match status" value="1"/>
</dbReference>
<evidence type="ECO:0000256" key="3">
    <source>
        <dbReference type="ARBA" id="ARBA00022840"/>
    </source>
</evidence>
<dbReference type="Proteomes" id="UP000818624">
    <property type="component" value="Chromosome 7"/>
</dbReference>
<protein>
    <submittedName>
        <fullName evidence="7">DNA helicase</fullName>
        <ecNumber evidence="7">3.6.4.12</ecNumber>
    </submittedName>
</protein>
<feature type="compositionally biased region" description="Low complexity" evidence="4">
    <location>
        <begin position="22"/>
        <end position="36"/>
    </location>
</feature>
<feature type="compositionally biased region" description="Low complexity" evidence="4">
    <location>
        <begin position="47"/>
        <end position="66"/>
    </location>
</feature>
<feature type="region of interest" description="Disordered" evidence="4">
    <location>
        <begin position="231"/>
        <end position="290"/>
    </location>
</feature>